<dbReference type="STRING" id="1122206.SAMN02745753_03729"/>
<feature type="region of interest" description="Disordered" evidence="1">
    <location>
        <begin position="52"/>
        <end position="71"/>
    </location>
</feature>
<gene>
    <name evidence="2" type="ORF">SAMN02745753_03729</name>
</gene>
<evidence type="ECO:0000313" key="2">
    <source>
        <dbReference type="EMBL" id="SHG33998.1"/>
    </source>
</evidence>
<dbReference type="EMBL" id="FQVF01000020">
    <property type="protein sequence ID" value="SHG33998.1"/>
    <property type="molecule type" value="Genomic_DNA"/>
</dbReference>
<proteinExistence type="predicted"/>
<evidence type="ECO:0000256" key="1">
    <source>
        <dbReference type="SAM" id="MobiDB-lite"/>
    </source>
</evidence>
<dbReference type="Proteomes" id="UP000184517">
    <property type="component" value="Unassembled WGS sequence"/>
</dbReference>
<dbReference type="AlphaFoldDB" id="A0A1M5J056"/>
<sequence length="152" mass="16974">MTTYTKSQLSSLNEEELIQIGADEYNLELDDSMSKTALVEEIWASIKASIKASKENEKDAKESLDSTPADKKEKVKITIAKGGENDPDYVTPAINGRVWQIKRGVEVEVPKFVARHIQKLTQTVYKPVQDSSGKVIGKKAEEVARFNVQTNF</sequence>
<organism evidence="2 3">
    <name type="scientific">Marinomonas polaris DSM 16579</name>
    <dbReference type="NCBI Taxonomy" id="1122206"/>
    <lineage>
        <taxon>Bacteria</taxon>
        <taxon>Pseudomonadati</taxon>
        <taxon>Pseudomonadota</taxon>
        <taxon>Gammaproteobacteria</taxon>
        <taxon>Oceanospirillales</taxon>
        <taxon>Oceanospirillaceae</taxon>
        <taxon>Marinomonas</taxon>
    </lineage>
</organism>
<protein>
    <submittedName>
        <fullName evidence="2">Uncharacterized protein</fullName>
    </submittedName>
</protein>
<evidence type="ECO:0000313" key="3">
    <source>
        <dbReference type="Proteomes" id="UP000184517"/>
    </source>
</evidence>
<dbReference type="OrthoDB" id="5465453at2"/>
<dbReference type="RefSeq" id="WP_072841169.1">
    <property type="nucleotide sequence ID" value="NZ_FQVF01000020.1"/>
</dbReference>
<keyword evidence="3" id="KW-1185">Reference proteome</keyword>
<accession>A0A1M5J056</accession>
<reference evidence="3" key="1">
    <citation type="submission" date="2016-11" db="EMBL/GenBank/DDBJ databases">
        <authorList>
            <person name="Varghese N."/>
            <person name="Submissions S."/>
        </authorList>
    </citation>
    <scope>NUCLEOTIDE SEQUENCE [LARGE SCALE GENOMIC DNA]</scope>
    <source>
        <strain evidence="3">DSM 16579</strain>
    </source>
</reference>
<name>A0A1M5J056_9GAMM</name>